<dbReference type="EMBL" id="CP036434">
    <property type="protein sequence ID" value="QDV08493.1"/>
    <property type="molecule type" value="Genomic_DNA"/>
</dbReference>
<accession>A0A518EWL5</accession>
<evidence type="ECO:0000256" key="1">
    <source>
        <dbReference type="SAM" id="Coils"/>
    </source>
</evidence>
<name>A0A518EWL5_9BACT</name>
<organism evidence="3 4">
    <name type="scientific">Saltatorellus ferox</name>
    <dbReference type="NCBI Taxonomy" id="2528018"/>
    <lineage>
        <taxon>Bacteria</taxon>
        <taxon>Pseudomonadati</taxon>
        <taxon>Planctomycetota</taxon>
        <taxon>Planctomycetia</taxon>
        <taxon>Planctomycetia incertae sedis</taxon>
        <taxon>Saltatorellus</taxon>
    </lineage>
</organism>
<reference evidence="3 4" key="1">
    <citation type="submission" date="2019-02" db="EMBL/GenBank/DDBJ databases">
        <title>Deep-cultivation of Planctomycetes and their phenomic and genomic characterization uncovers novel biology.</title>
        <authorList>
            <person name="Wiegand S."/>
            <person name="Jogler M."/>
            <person name="Boedeker C."/>
            <person name="Pinto D."/>
            <person name="Vollmers J."/>
            <person name="Rivas-Marin E."/>
            <person name="Kohn T."/>
            <person name="Peeters S.H."/>
            <person name="Heuer A."/>
            <person name="Rast P."/>
            <person name="Oberbeckmann S."/>
            <person name="Bunk B."/>
            <person name="Jeske O."/>
            <person name="Meyerdierks A."/>
            <person name="Storesund J.E."/>
            <person name="Kallscheuer N."/>
            <person name="Luecker S."/>
            <person name="Lage O.M."/>
            <person name="Pohl T."/>
            <person name="Merkel B.J."/>
            <person name="Hornburger P."/>
            <person name="Mueller R.-W."/>
            <person name="Bruemmer F."/>
            <person name="Labrenz M."/>
            <person name="Spormann A.M."/>
            <person name="Op den Camp H."/>
            <person name="Overmann J."/>
            <person name="Amann R."/>
            <person name="Jetten M.S.M."/>
            <person name="Mascher T."/>
            <person name="Medema M.H."/>
            <person name="Devos D.P."/>
            <person name="Kaster A.-K."/>
            <person name="Ovreas L."/>
            <person name="Rohde M."/>
            <person name="Galperin M.Y."/>
            <person name="Jogler C."/>
        </authorList>
    </citation>
    <scope>NUCLEOTIDE SEQUENCE [LARGE SCALE GENOMIC DNA]</scope>
    <source>
        <strain evidence="3 4">Poly30</strain>
    </source>
</reference>
<evidence type="ECO:0000256" key="2">
    <source>
        <dbReference type="SAM" id="Phobius"/>
    </source>
</evidence>
<keyword evidence="2" id="KW-0472">Membrane</keyword>
<dbReference type="Proteomes" id="UP000320390">
    <property type="component" value="Chromosome"/>
</dbReference>
<protein>
    <submittedName>
        <fullName evidence="3">Chromosome partition protein Smc</fullName>
    </submittedName>
</protein>
<sequence>MRTKTPSSISTRRGAARISAVWMIVMIVLLMFALGYAYIAQNDASIADRAMVTAQQEKMAADKLYEDSSKTIADRSKILGFTTDFATIPSSVEAAEASLENAKATFPDMGGVTTFEAAIPEMTKAYQAKVAQIGELQKTIATLTEQVKAERSAKSELEGQKNEIIATLTQEKTDLEDSLKSEITRLETASSEQRSKLESKTDEVVQVRDEVRLSARALEESQKAMSSTKANYTRKLNDITKRSEKPDGEISAVLSAYDMGIINLKASDRLSEGIVFNIVSGQPGADPSKPKGKARVTNVGTKFSEVEIFDVVDPLGQPVVQGDKIYNALYEPKGERNAVFAGNITGSYNKPELLLLFEEIGINVQNELSNTTDFLIVGGPMFVDEEGEPLEEPLQPESLPVYTEAIDKGVTIIPVRDVLQYFRR</sequence>
<proteinExistence type="predicted"/>
<evidence type="ECO:0000313" key="4">
    <source>
        <dbReference type="Proteomes" id="UP000320390"/>
    </source>
</evidence>
<keyword evidence="2" id="KW-0812">Transmembrane</keyword>
<keyword evidence="4" id="KW-1185">Reference proteome</keyword>
<feature type="coiled-coil region" evidence="1">
    <location>
        <begin position="133"/>
        <end position="160"/>
    </location>
</feature>
<keyword evidence="1" id="KW-0175">Coiled coil</keyword>
<dbReference type="AlphaFoldDB" id="A0A518EWL5"/>
<feature type="transmembrane region" description="Helical" evidence="2">
    <location>
        <begin position="20"/>
        <end position="39"/>
    </location>
</feature>
<dbReference type="Gene3D" id="1.10.287.1490">
    <property type="match status" value="1"/>
</dbReference>
<evidence type="ECO:0000313" key="3">
    <source>
        <dbReference type="EMBL" id="QDV08493.1"/>
    </source>
</evidence>
<gene>
    <name evidence="3" type="primary">smc_5</name>
    <name evidence="3" type="ORF">Poly30_40410</name>
</gene>
<keyword evidence="2" id="KW-1133">Transmembrane helix</keyword>